<evidence type="ECO:0000256" key="1">
    <source>
        <dbReference type="ARBA" id="ARBA00005065"/>
    </source>
</evidence>
<evidence type="ECO:0000256" key="8">
    <source>
        <dbReference type="ARBA" id="ARBA00023004"/>
    </source>
</evidence>
<comment type="subcellular location">
    <subcellularLocation>
        <location evidence="10">Cytoplasm</location>
    </subcellularLocation>
</comment>
<evidence type="ECO:0000256" key="4">
    <source>
        <dbReference type="ARBA" id="ARBA00022490"/>
    </source>
</evidence>
<dbReference type="PANTHER" id="PTHR30573:SF0">
    <property type="entry name" value="QUINOLINATE SYNTHASE, CHLOROPLASTIC"/>
    <property type="match status" value="1"/>
</dbReference>
<feature type="binding site" evidence="10">
    <location>
        <position position="47"/>
    </location>
    <ligand>
        <name>iminosuccinate</name>
        <dbReference type="ChEBI" id="CHEBI:77875"/>
    </ligand>
</feature>
<evidence type="ECO:0000256" key="3">
    <source>
        <dbReference type="ARBA" id="ARBA00022485"/>
    </source>
</evidence>
<keyword evidence="5 10" id="KW-0662">Pyridine nucleotide biosynthesis</keyword>
<evidence type="ECO:0000313" key="12">
    <source>
        <dbReference type="Proteomes" id="UP000305202"/>
    </source>
</evidence>
<keyword evidence="12" id="KW-1185">Reference proteome</keyword>
<dbReference type="InterPro" id="IPR023513">
    <property type="entry name" value="Quinolinate_synth_A_type1"/>
</dbReference>
<evidence type="ECO:0000313" key="11">
    <source>
        <dbReference type="EMBL" id="TKI07382.1"/>
    </source>
</evidence>
<evidence type="ECO:0000256" key="5">
    <source>
        <dbReference type="ARBA" id="ARBA00022642"/>
    </source>
</evidence>
<keyword evidence="3 10" id="KW-0004">4Fe-4S</keyword>
<evidence type="ECO:0000256" key="9">
    <source>
        <dbReference type="ARBA" id="ARBA00023014"/>
    </source>
</evidence>
<organism evidence="11 12">
    <name type="scientific">Martelella alba</name>
    <dbReference type="NCBI Taxonomy" id="2590451"/>
    <lineage>
        <taxon>Bacteria</taxon>
        <taxon>Pseudomonadati</taxon>
        <taxon>Pseudomonadota</taxon>
        <taxon>Alphaproteobacteria</taxon>
        <taxon>Hyphomicrobiales</taxon>
        <taxon>Aurantimonadaceae</taxon>
        <taxon>Martelella</taxon>
    </lineage>
</organism>
<dbReference type="InterPro" id="IPR003473">
    <property type="entry name" value="NadA"/>
</dbReference>
<keyword evidence="4 10" id="KW-0963">Cytoplasm</keyword>
<comment type="catalytic activity">
    <reaction evidence="10">
        <text>iminosuccinate + dihydroxyacetone phosphate = quinolinate + phosphate + 2 H2O + H(+)</text>
        <dbReference type="Rhea" id="RHEA:25888"/>
        <dbReference type="ChEBI" id="CHEBI:15377"/>
        <dbReference type="ChEBI" id="CHEBI:15378"/>
        <dbReference type="ChEBI" id="CHEBI:29959"/>
        <dbReference type="ChEBI" id="CHEBI:43474"/>
        <dbReference type="ChEBI" id="CHEBI:57642"/>
        <dbReference type="ChEBI" id="CHEBI:77875"/>
        <dbReference type="EC" id="2.5.1.72"/>
    </reaction>
</comment>
<keyword evidence="9 10" id="KW-0411">Iron-sulfur</keyword>
<dbReference type="NCBIfam" id="NF006878">
    <property type="entry name" value="PRK09375.1-2"/>
    <property type="match status" value="1"/>
</dbReference>
<dbReference type="EMBL" id="SZPQ01000004">
    <property type="protein sequence ID" value="TKI07382.1"/>
    <property type="molecule type" value="Genomic_DNA"/>
</dbReference>
<proteinExistence type="inferred from homology"/>
<accession>A0ABY2SNL3</accession>
<keyword evidence="7 10" id="KW-0479">Metal-binding</keyword>
<dbReference type="EC" id="2.5.1.72" evidence="2 10"/>
<feature type="binding site" evidence="10">
    <location>
        <position position="113"/>
    </location>
    <ligand>
        <name>[4Fe-4S] cluster</name>
        <dbReference type="ChEBI" id="CHEBI:49883"/>
    </ligand>
</feature>
<sequence length="353" mass="38117">MTDAMDVNAAIYPFPPKPRALKADEKLYYHTKIRGLLKKRNAVIVAHYYTDPEIQALAEATGGCVADSLEMARFGSSHPATTLLVAGVRFMGETAKILSPEKTVLMPTLKAECSLDLGCPAEAFSAFCDAHPDRTVVVYANTSAAVKARADWVVTSSIAVELIEHLDSLGEKILWAPDRHLGRYVQQQTGADVLCWQSACIVHDEFKTRALLNMKRLYPDAAILVHPESPQAVVEMADAVGSTSQLIQAAKRLPQQQMIVATDRGIFYKMQQACPEKTLLEAPTAGDGATCRSCAHCPWMAMNGLEAIASGLEEGGSAHEVNVDAGLRDKALVPLNRMLAFAAELNVKVAGNA</sequence>
<dbReference type="Gene3D" id="3.40.50.10800">
    <property type="entry name" value="NadA-like"/>
    <property type="match status" value="3"/>
</dbReference>
<dbReference type="HAMAP" id="MF_00567">
    <property type="entry name" value="NadA_type1"/>
    <property type="match status" value="1"/>
</dbReference>
<dbReference type="NCBIfam" id="NF006877">
    <property type="entry name" value="PRK09375.1-1"/>
    <property type="match status" value="1"/>
</dbReference>
<dbReference type="RefSeq" id="WP_136988933.1">
    <property type="nucleotide sequence ID" value="NZ_SZPQ01000004.1"/>
</dbReference>
<feature type="binding site" evidence="10">
    <location>
        <position position="200"/>
    </location>
    <ligand>
        <name>[4Fe-4S] cluster</name>
        <dbReference type="ChEBI" id="CHEBI:49883"/>
    </ligand>
</feature>
<feature type="binding site" evidence="10">
    <location>
        <position position="68"/>
    </location>
    <ligand>
        <name>iminosuccinate</name>
        <dbReference type="ChEBI" id="CHEBI:77875"/>
    </ligand>
</feature>
<dbReference type="NCBIfam" id="TIGR00550">
    <property type="entry name" value="nadA"/>
    <property type="match status" value="1"/>
</dbReference>
<evidence type="ECO:0000256" key="7">
    <source>
        <dbReference type="ARBA" id="ARBA00022723"/>
    </source>
</evidence>
<evidence type="ECO:0000256" key="10">
    <source>
        <dbReference type="HAMAP-Rule" id="MF_00567"/>
    </source>
</evidence>
<dbReference type="Pfam" id="PF02445">
    <property type="entry name" value="NadA"/>
    <property type="match status" value="1"/>
</dbReference>
<feature type="binding site" evidence="10">
    <location>
        <begin position="139"/>
        <end position="141"/>
    </location>
    <ligand>
        <name>iminosuccinate</name>
        <dbReference type="ChEBI" id="CHEBI:77875"/>
    </ligand>
</feature>
<dbReference type="GO" id="GO:0016740">
    <property type="term" value="F:transferase activity"/>
    <property type="evidence" value="ECO:0007669"/>
    <property type="project" value="UniProtKB-KW"/>
</dbReference>
<protein>
    <recommendedName>
        <fullName evidence="2 10">Quinolinate synthase</fullName>
        <ecNumber evidence="2 10">2.5.1.72</ecNumber>
    </recommendedName>
</protein>
<dbReference type="Proteomes" id="UP000305202">
    <property type="component" value="Unassembled WGS sequence"/>
</dbReference>
<keyword evidence="8 10" id="KW-0408">Iron</keyword>
<feature type="binding site" evidence="10">
    <location>
        <position position="156"/>
    </location>
    <ligand>
        <name>iminosuccinate</name>
        <dbReference type="ChEBI" id="CHEBI:77875"/>
    </ligand>
</feature>
<comment type="cofactor">
    <cofactor evidence="10">
        <name>[4Fe-4S] cluster</name>
        <dbReference type="ChEBI" id="CHEBI:49883"/>
    </cofactor>
    <text evidence="10">Binds 1 [4Fe-4S] cluster per subunit.</text>
</comment>
<comment type="pathway">
    <text evidence="1 10">Cofactor biosynthesis; NAD(+) biosynthesis; quinolinate from iminoaspartate: step 1/1.</text>
</comment>
<dbReference type="InterPro" id="IPR036094">
    <property type="entry name" value="NadA_sf"/>
</dbReference>
<feature type="binding site" evidence="10">
    <location>
        <position position="297"/>
    </location>
    <ligand>
        <name>[4Fe-4S] cluster</name>
        <dbReference type="ChEBI" id="CHEBI:49883"/>
    </ligand>
</feature>
<reference evidence="11 12" key="1">
    <citation type="submission" date="2019-04" db="EMBL/GenBank/DDBJ databases">
        <authorList>
            <person name="Li M."/>
            <person name="Gao C."/>
        </authorList>
    </citation>
    <scope>NUCLEOTIDE SEQUENCE [LARGE SCALE GENOMIC DNA]</scope>
    <source>
        <strain evidence="11 12">BGMRC 2031</strain>
    </source>
</reference>
<keyword evidence="6 10" id="KW-0808">Transferase</keyword>
<dbReference type="PANTHER" id="PTHR30573">
    <property type="entry name" value="QUINOLINATE SYNTHETASE A"/>
    <property type="match status" value="1"/>
</dbReference>
<feature type="binding site" evidence="10">
    <location>
        <begin position="226"/>
        <end position="228"/>
    </location>
    <ligand>
        <name>iminosuccinate</name>
        <dbReference type="ChEBI" id="CHEBI:77875"/>
    </ligand>
</feature>
<comment type="similarity">
    <text evidence="10">Belongs to the quinolinate synthase family. Type 1 subfamily.</text>
</comment>
<dbReference type="SUPFAM" id="SSF142754">
    <property type="entry name" value="NadA-like"/>
    <property type="match status" value="1"/>
</dbReference>
<evidence type="ECO:0000256" key="2">
    <source>
        <dbReference type="ARBA" id="ARBA00012669"/>
    </source>
</evidence>
<name>A0ABY2SNL3_9HYPH</name>
<comment type="function">
    <text evidence="10">Catalyzes the condensation of iminoaspartate with dihydroxyacetone phosphate to form quinolinate.</text>
</comment>
<comment type="caution">
    <text evidence="11">The sequence shown here is derived from an EMBL/GenBank/DDBJ whole genome shotgun (WGS) entry which is preliminary data.</text>
</comment>
<evidence type="ECO:0000256" key="6">
    <source>
        <dbReference type="ARBA" id="ARBA00022679"/>
    </source>
</evidence>
<feature type="binding site" evidence="10">
    <location>
        <position position="243"/>
    </location>
    <ligand>
        <name>iminosuccinate</name>
        <dbReference type="ChEBI" id="CHEBI:77875"/>
    </ligand>
</feature>
<gene>
    <name evidence="10 11" type="primary">nadA</name>
    <name evidence="11" type="ORF">FCN80_05680</name>
</gene>